<dbReference type="Proteomes" id="UP000011648">
    <property type="component" value="Unassembled WGS sequence"/>
</dbReference>
<protein>
    <recommendedName>
        <fullName evidence="1">DUF8115 domain-containing protein</fullName>
    </recommendedName>
</protein>
<name>M0A205_9EURY</name>
<gene>
    <name evidence="2" type="ORF">C484_10786</name>
</gene>
<keyword evidence="3" id="KW-1185">Reference proteome</keyword>
<accession>M0A205</accession>
<dbReference type="RefSeq" id="WP_006825910.1">
    <property type="nucleotide sequence ID" value="NZ_AOIL01000038.1"/>
</dbReference>
<dbReference type="Pfam" id="PF26424">
    <property type="entry name" value="DUF8115"/>
    <property type="match status" value="1"/>
</dbReference>
<feature type="domain" description="DUF8115" evidence="1">
    <location>
        <begin position="11"/>
        <end position="121"/>
    </location>
</feature>
<dbReference type="EMBL" id="AOIL01000038">
    <property type="protein sequence ID" value="ELY91388.1"/>
    <property type="molecule type" value="Genomic_DNA"/>
</dbReference>
<evidence type="ECO:0000313" key="2">
    <source>
        <dbReference type="EMBL" id="ELY91388.1"/>
    </source>
</evidence>
<evidence type="ECO:0000259" key="1">
    <source>
        <dbReference type="Pfam" id="PF26424"/>
    </source>
</evidence>
<organism evidence="2 3">
    <name type="scientific">Natrialba taiwanensis DSM 12281</name>
    <dbReference type="NCBI Taxonomy" id="1230458"/>
    <lineage>
        <taxon>Archaea</taxon>
        <taxon>Methanobacteriati</taxon>
        <taxon>Methanobacteriota</taxon>
        <taxon>Stenosarchaea group</taxon>
        <taxon>Halobacteria</taxon>
        <taxon>Halobacteriales</taxon>
        <taxon>Natrialbaceae</taxon>
        <taxon>Natrialba</taxon>
    </lineage>
</organism>
<sequence>MSDSDIFDEKGNRFASDADREEFKDELRAELEAIKEGEKQKTMSVWDGDMAAVIRALEDGDELTDRGEEVGKKLQKALGRDESVDKLDRSELMRMTFRLGLKNAAPNVVDDLLEVKKESVEQL</sequence>
<reference evidence="2 3" key="1">
    <citation type="journal article" date="2014" name="PLoS Genet.">
        <title>Phylogenetically driven sequencing of extremely halophilic archaea reveals strategies for static and dynamic osmo-response.</title>
        <authorList>
            <person name="Becker E.A."/>
            <person name="Seitzer P.M."/>
            <person name="Tritt A."/>
            <person name="Larsen D."/>
            <person name="Krusor M."/>
            <person name="Yao A.I."/>
            <person name="Wu D."/>
            <person name="Madern D."/>
            <person name="Eisen J.A."/>
            <person name="Darling A.E."/>
            <person name="Facciotti M.T."/>
        </authorList>
    </citation>
    <scope>NUCLEOTIDE SEQUENCE [LARGE SCALE GENOMIC DNA]</scope>
    <source>
        <strain evidence="2 3">DSM 12281</strain>
    </source>
</reference>
<dbReference type="OrthoDB" id="202826at2157"/>
<dbReference type="AlphaFoldDB" id="M0A205"/>
<evidence type="ECO:0000313" key="3">
    <source>
        <dbReference type="Proteomes" id="UP000011648"/>
    </source>
</evidence>
<comment type="caution">
    <text evidence="2">The sequence shown here is derived from an EMBL/GenBank/DDBJ whole genome shotgun (WGS) entry which is preliminary data.</text>
</comment>
<dbReference type="PATRIC" id="fig|1230458.4.peg.2164"/>
<proteinExistence type="predicted"/>
<dbReference type="InterPro" id="IPR058428">
    <property type="entry name" value="DUF8115"/>
</dbReference>